<organism evidence="8 9">
    <name type="scientific">Candidatus Uhrbacteria bacterium GW2011_GWC1_41_20</name>
    <dbReference type="NCBI Taxonomy" id="1618983"/>
    <lineage>
        <taxon>Bacteria</taxon>
        <taxon>Candidatus Uhriibacteriota</taxon>
    </lineage>
</organism>
<comment type="similarity">
    <text evidence="6">Belongs to the RnpA family.</text>
</comment>
<evidence type="ECO:0000256" key="4">
    <source>
        <dbReference type="ARBA" id="ARBA00022801"/>
    </source>
</evidence>
<dbReference type="InterPro" id="IPR000100">
    <property type="entry name" value="RNase_P"/>
</dbReference>
<comment type="caution">
    <text evidence="8">The sequence shown here is derived from an EMBL/GenBank/DDBJ whole genome shotgun (WGS) entry which is preliminary data.</text>
</comment>
<protein>
    <recommendedName>
        <fullName evidence="6 7">Ribonuclease P protein component</fullName>
        <shortName evidence="6">RNase P protein</shortName>
        <shortName evidence="6">RNaseP protein</shortName>
        <ecNumber evidence="6 7">3.1.26.5</ecNumber>
    </recommendedName>
    <alternativeName>
        <fullName evidence="6">Protein C5</fullName>
    </alternativeName>
</protein>
<evidence type="ECO:0000256" key="6">
    <source>
        <dbReference type="HAMAP-Rule" id="MF_00227"/>
    </source>
</evidence>
<dbReference type="InterPro" id="IPR020568">
    <property type="entry name" value="Ribosomal_Su5_D2-typ_SF"/>
</dbReference>
<dbReference type="HAMAP" id="MF_00227">
    <property type="entry name" value="RNase_P"/>
    <property type="match status" value="1"/>
</dbReference>
<dbReference type="GO" id="GO:0004526">
    <property type="term" value="F:ribonuclease P activity"/>
    <property type="evidence" value="ECO:0007669"/>
    <property type="project" value="UniProtKB-UniRule"/>
</dbReference>
<evidence type="ECO:0000313" key="9">
    <source>
        <dbReference type="Proteomes" id="UP000033930"/>
    </source>
</evidence>
<keyword evidence="5 6" id="KW-0694">RNA-binding</keyword>
<evidence type="ECO:0000313" key="8">
    <source>
        <dbReference type="EMBL" id="KKR99520.1"/>
    </source>
</evidence>
<name>A0A0G0XRH3_9BACT</name>
<dbReference type="PANTHER" id="PTHR33992:SF1">
    <property type="entry name" value="RIBONUCLEASE P PROTEIN COMPONENT"/>
    <property type="match status" value="1"/>
</dbReference>
<evidence type="ECO:0000256" key="2">
    <source>
        <dbReference type="ARBA" id="ARBA00022722"/>
    </source>
</evidence>
<keyword evidence="3 6" id="KW-0255">Endonuclease</keyword>
<dbReference type="PANTHER" id="PTHR33992">
    <property type="entry name" value="RIBONUCLEASE P PROTEIN COMPONENT"/>
    <property type="match status" value="1"/>
</dbReference>
<sequence length="114" mass="13365">MFQSKNRLRKQTEVQNVVKKGKSVFDPICGIRFLKNKLDESRFTVVVGLKVHKGAVRRNRVRRQYREIIRLHLNHIQKGFDIVFITSGQALDLTYSQKEERITAVLKKAGLWKD</sequence>
<dbReference type="GO" id="GO:0042781">
    <property type="term" value="F:3'-tRNA processing endoribonuclease activity"/>
    <property type="evidence" value="ECO:0007669"/>
    <property type="project" value="TreeGrafter"/>
</dbReference>
<keyword evidence="2 6" id="KW-0540">Nuclease</keyword>
<comment type="catalytic activity">
    <reaction evidence="6">
        <text>Endonucleolytic cleavage of RNA, removing 5'-extranucleotides from tRNA precursor.</text>
        <dbReference type="EC" id="3.1.26.5"/>
    </reaction>
</comment>
<dbReference type="AlphaFoldDB" id="A0A0G0XRH3"/>
<evidence type="ECO:0000256" key="7">
    <source>
        <dbReference type="NCBIfam" id="TIGR00188"/>
    </source>
</evidence>
<dbReference type="InterPro" id="IPR014721">
    <property type="entry name" value="Ribsml_uS5_D2-typ_fold_subgr"/>
</dbReference>
<dbReference type="GO" id="GO:0030677">
    <property type="term" value="C:ribonuclease P complex"/>
    <property type="evidence" value="ECO:0007669"/>
    <property type="project" value="TreeGrafter"/>
</dbReference>
<accession>A0A0G0XRH3</accession>
<dbReference type="SUPFAM" id="SSF54211">
    <property type="entry name" value="Ribosomal protein S5 domain 2-like"/>
    <property type="match status" value="1"/>
</dbReference>
<dbReference type="EC" id="3.1.26.5" evidence="6 7"/>
<dbReference type="EMBL" id="LCAW01000005">
    <property type="protein sequence ID" value="KKR99520.1"/>
    <property type="molecule type" value="Genomic_DNA"/>
</dbReference>
<dbReference type="Proteomes" id="UP000033930">
    <property type="component" value="Unassembled WGS sequence"/>
</dbReference>
<keyword evidence="1 6" id="KW-0819">tRNA processing</keyword>
<reference evidence="8 9" key="1">
    <citation type="journal article" date="2015" name="Nature">
        <title>rRNA introns, odd ribosomes, and small enigmatic genomes across a large radiation of phyla.</title>
        <authorList>
            <person name="Brown C.T."/>
            <person name="Hug L.A."/>
            <person name="Thomas B.C."/>
            <person name="Sharon I."/>
            <person name="Castelle C.J."/>
            <person name="Singh A."/>
            <person name="Wilkins M.J."/>
            <person name="Williams K.H."/>
            <person name="Banfield J.F."/>
        </authorList>
    </citation>
    <scope>NUCLEOTIDE SEQUENCE [LARGE SCALE GENOMIC DNA]</scope>
</reference>
<proteinExistence type="inferred from homology"/>
<dbReference type="GO" id="GO:0000049">
    <property type="term" value="F:tRNA binding"/>
    <property type="evidence" value="ECO:0007669"/>
    <property type="project" value="UniProtKB-UniRule"/>
</dbReference>
<evidence type="ECO:0000256" key="5">
    <source>
        <dbReference type="ARBA" id="ARBA00022884"/>
    </source>
</evidence>
<gene>
    <name evidence="6" type="primary">rnpA</name>
    <name evidence="8" type="ORF">UU50_C0005G0027</name>
</gene>
<dbReference type="NCBIfam" id="TIGR00188">
    <property type="entry name" value="rnpA"/>
    <property type="match status" value="1"/>
</dbReference>
<keyword evidence="4 6" id="KW-0378">Hydrolase</keyword>
<evidence type="ECO:0000256" key="3">
    <source>
        <dbReference type="ARBA" id="ARBA00022759"/>
    </source>
</evidence>
<dbReference type="Gene3D" id="3.30.230.10">
    <property type="match status" value="1"/>
</dbReference>
<dbReference type="GO" id="GO:0001682">
    <property type="term" value="P:tRNA 5'-leader removal"/>
    <property type="evidence" value="ECO:0007669"/>
    <property type="project" value="UniProtKB-UniRule"/>
</dbReference>
<dbReference type="Pfam" id="PF00825">
    <property type="entry name" value="Ribonuclease_P"/>
    <property type="match status" value="1"/>
</dbReference>
<comment type="function">
    <text evidence="6">RNaseP catalyzes the removal of the 5'-leader sequence from pre-tRNA to produce the mature 5'-terminus. It can also cleave other RNA substrates such as 4.5S RNA. The protein component plays an auxiliary but essential role in vivo by binding to the 5'-leader sequence and broadening the substrate specificity of the ribozyme.</text>
</comment>
<comment type="subunit">
    <text evidence="6">Consists of a catalytic RNA component (M1 or rnpB) and a protein subunit.</text>
</comment>
<evidence type="ECO:0000256" key="1">
    <source>
        <dbReference type="ARBA" id="ARBA00022694"/>
    </source>
</evidence>